<proteinExistence type="predicted"/>
<feature type="compositionally biased region" description="Basic and acidic residues" evidence="1">
    <location>
        <begin position="228"/>
        <end position="242"/>
    </location>
</feature>
<evidence type="ECO:0000313" key="3">
    <source>
        <dbReference type="EMBL" id="GAA4619053.1"/>
    </source>
</evidence>
<feature type="region of interest" description="Disordered" evidence="1">
    <location>
        <begin position="206"/>
        <end position="242"/>
    </location>
</feature>
<dbReference type="EMBL" id="BAABHJ010000040">
    <property type="protein sequence ID" value="GAA4619053.1"/>
    <property type="molecule type" value="Genomic_DNA"/>
</dbReference>
<dbReference type="RefSeq" id="WP_345367197.1">
    <property type="nucleotide sequence ID" value="NZ_BAABHJ010000040.1"/>
</dbReference>
<name>A0ABP8U142_9ACTN</name>
<keyword evidence="2" id="KW-0812">Transmembrane</keyword>
<reference evidence="4" key="1">
    <citation type="journal article" date="2019" name="Int. J. Syst. Evol. Microbiol.">
        <title>The Global Catalogue of Microorganisms (GCM) 10K type strain sequencing project: providing services to taxonomists for standard genome sequencing and annotation.</title>
        <authorList>
            <consortium name="The Broad Institute Genomics Platform"/>
            <consortium name="The Broad Institute Genome Sequencing Center for Infectious Disease"/>
            <person name="Wu L."/>
            <person name="Ma J."/>
        </authorList>
    </citation>
    <scope>NUCLEOTIDE SEQUENCE [LARGE SCALE GENOMIC DNA]</scope>
    <source>
        <strain evidence="4">JCM 17938</strain>
    </source>
</reference>
<evidence type="ECO:0008006" key="5">
    <source>
        <dbReference type="Google" id="ProtNLM"/>
    </source>
</evidence>
<evidence type="ECO:0000256" key="1">
    <source>
        <dbReference type="SAM" id="MobiDB-lite"/>
    </source>
</evidence>
<feature type="transmembrane region" description="Helical" evidence="2">
    <location>
        <begin position="6"/>
        <end position="23"/>
    </location>
</feature>
<keyword evidence="4" id="KW-1185">Reference proteome</keyword>
<evidence type="ECO:0000313" key="4">
    <source>
        <dbReference type="Proteomes" id="UP001500212"/>
    </source>
</evidence>
<keyword evidence="2" id="KW-1133">Transmembrane helix</keyword>
<dbReference type="Proteomes" id="UP001500212">
    <property type="component" value="Unassembled WGS sequence"/>
</dbReference>
<organism evidence="3 4">
    <name type="scientific">Actinoallomurus liliacearum</name>
    <dbReference type="NCBI Taxonomy" id="1080073"/>
    <lineage>
        <taxon>Bacteria</taxon>
        <taxon>Bacillati</taxon>
        <taxon>Actinomycetota</taxon>
        <taxon>Actinomycetes</taxon>
        <taxon>Streptosporangiales</taxon>
        <taxon>Thermomonosporaceae</taxon>
        <taxon>Actinoallomurus</taxon>
    </lineage>
</organism>
<sequence>MSGPVEIILIIGAVGYILARRLLGEPAEAKRMLLLPAVLAGVGLTDLAKVPQSPVSIGFLVGTTALSLVLGLLRGASIRVFDNDGIVYLRYTATTVVLWGINLAVRFGASVVLGVVDPTAAHAGSSGLMLTLGAGMVVEGLAVLSKAMRTSGRVVWAKGRDGAPHTMSSLLDGVQEKVQTTDWSRTRRPRGRGGLAALIEEVRNLDFRQPYDGSTPYGGPRPNGDGSPEDRARDTDPRHRRR</sequence>
<accession>A0ABP8U142</accession>
<evidence type="ECO:0000256" key="2">
    <source>
        <dbReference type="SAM" id="Phobius"/>
    </source>
</evidence>
<feature type="transmembrane region" description="Helical" evidence="2">
    <location>
        <begin position="121"/>
        <end position="144"/>
    </location>
</feature>
<gene>
    <name evidence="3" type="ORF">GCM10023195_86000</name>
</gene>
<protein>
    <recommendedName>
        <fullName evidence="5">DUF1453 domain-containing protein</fullName>
    </recommendedName>
</protein>
<comment type="caution">
    <text evidence="3">The sequence shown here is derived from an EMBL/GenBank/DDBJ whole genome shotgun (WGS) entry which is preliminary data.</text>
</comment>
<feature type="transmembrane region" description="Helical" evidence="2">
    <location>
        <begin position="88"/>
        <end position="109"/>
    </location>
</feature>
<feature type="transmembrane region" description="Helical" evidence="2">
    <location>
        <begin position="56"/>
        <end position="76"/>
    </location>
</feature>
<keyword evidence="2" id="KW-0472">Membrane</keyword>